<dbReference type="VEuPathDB" id="FungiDB:jhhlp_006259"/>
<evidence type="ECO:0000313" key="4">
    <source>
        <dbReference type="Proteomes" id="UP000233524"/>
    </source>
</evidence>
<feature type="domain" description="Letm1 RBD" evidence="2">
    <location>
        <begin position="145"/>
        <end position="348"/>
    </location>
</feature>
<proteinExistence type="predicted"/>
<keyword evidence="4" id="KW-1185">Reference proteome</keyword>
<dbReference type="PROSITE" id="PS51758">
    <property type="entry name" value="LETM1_RBD"/>
    <property type="match status" value="1"/>
</dbReference>
<dbReference type="EMBL" id="NLAX01000701">
    <property type="protein sequence ID" value="PKS07653.1"/>
    <property type="molecule type" value="Genomic_DNA"/>
</dbReference>
<keyword evidence="1" id="KW-0496">Mitochondrion</keyword>
<dbReference type="Proteomes" id="UP000233524">
    <property type="component" value="Unassembled WGS sequence"/>
</dbReference>
<evidence type="ECO:0000259" key="2">
    <source>
        <dbReference type="PROSITE" id="PS51758"/>
    </source>
</evidence>
<evidence type="ECO:0000313" key="3">
    <source>
        <dbReference type="EMBL" id="PKS07653.1"/>
    </source>
</evidence>
<dbReference type="InterPro" id="IPR033122">
    <property type="entry name" value="LETM1-like_RBD"/>
</dbReference>
<accession>A0A2N3N5D5</accession>
<dbReference type="OrthoDB" id="73691at2759"/>
<organism evidence="3 4">
    <name type="scientific">Lomentospora prolificans</name>
    <dbReference type="NCBI Taxonomy" id="41688"/>
    <lineage>
        <taxon>Eukaryota</taxon>
        <taxon>Fungi</taxon>
        <taxon>Dikarya</taxon>
        <taxon>Ascomycota</taxon>
        <taxon>Pezizomycotina</taxon>
        <taxon>Sordariomycetes</taxon>
        <taxon>Hypocreomycetidae</taxon>
        <taxon>Microascales</taxon>
        <taxon>Microascaceae</taxon>
        <taxon>Lomentospora</taxon>
    </lineage>
</organism>
<gene>
    <name evidence="3" type="ORF">jhhlp_006259</name>
</gene>
<sequence length="348" mass="39668">MEASLCLRALRRTPIQARSSFVLTRYTLLSKTRQFSTRGPATATEVADLTVEDGINPPRTTLPPPLDLPVRKPGDGTFSHLFKLGKTYVGFYKAGLKNVFVNRKLLKGKIEALPAGDRPSAFKPHHVPGTFTRADWVLLWRVRHDMARIPIFALVILIFEELTPLVAYACEGIMPYTCRLPQHLEKSRKKAMARRRYALEELDWKNPNGVSQASVAQSHILRSLNLVSTLWDRVGLTPPGLWYLKGHPRLAFLDGDDVLLRQSGKLNRLAADELLLACTQRGIDLESSLDEADDRKKEHERRRLLEQWLRLTDAQQPSDRRRRMAVLLMTKAENWPKKPDFALPAWDI</sequence>
<dbReference type="AlphaFoldDB" id="A0A2N3N5D5"/>
<protein>
    <recommendedName>
        <fullName evidence="2">Letm1 RBD domain-containing protein</fullName>
    </recommendedName>
</protein>
<dbReference type="InParanoid" id="A0A2N3N5D5"/>
<reference evidence="3 4" key="1">
    <citation type="journal article" date="2017" name="G3 (Bethesda)">
        <title>First Draft Genome Sequence of the Pathogenic Fungus Lomentospora prolificans (Formerly Scedosporium prolificans).</title>
        <authorList>
            <person name="Luo R."/>
            <person name="Zimin A."/>
            <person name="Workman R."/>
            <person name="Fan Y."/>
            <person name="Pertea G."/>
            <person name="Grossman N."/>
            <person name="Wear M.P."/>
            <person name="Jia B."/>
            <person name="Miller H."/>
            <person name="Casadevall A."/>
            <person name="Timp W."/>
            <person name="Zhang S.X."/>
            <person name="Salzberg S.L."/>
        </authorList>
    </citation>
    <scope>NUCLEOTIDE SEQUENCE [LARGE SCALE GENOMIC DNA]</scope>
    <source>
        <strain evidence="3 4">JHH-5317</strain>
    </source>
</reference>
<name>A0A2N3N5D5_9PEZI</name>
<dbReference type="GO" id="GO:0043022">
    <property type="term" value="F:ribosome binding"/>
    <property type="evidence" value="ECO:0007669"/>
    <property type="project" value="InterPro"/>
</dbReference>
<evidence type="ECO:0000256" key="1">
    <source>
        <dbReference type="PROSITE-ProRule" id="PRU01094"/>
    </source>
</evidence>
<comment type="caution">
    <text evidence="3">The sequence shown here is derived from an EMBL/GenBank/DDBJ whole genome shotgun (WGS) entry which is preliminary data.</text>
</comment>